<evidence type="ECO:0000259" key="2">
    <source>
        <dbReference type="Pfam" id="PF00120"/>
    </source>
</evidence>
<dbReference type="EMBL" id="BARV01044517">
    <property type="protein sequence ID" value="GAI71863.1"/>
    <property type="molecule type" value="Genomic_DNA"/>
</dbReference>
<dbReference type="InterPro" id="IPR008146">
    <property type="entry name" value="Gln_synth_cat_dom"/>
</dbReference>
<name>X1QUB6_9ZZZZ</name>
<proteinExistence type="predicted"/>
<protein>
    <recommendedName>
        <fullName evidence="2">GS catalytic domain-containing protein</fullName>
    </recommendedName>
</protein>
<feature type="non-terminal residue" evidence="3">
    <location>
        <position position="1"/>
    </location>
</feature>
<gene>
    <name evidence="3" type="ORF">S06H3_65832</name>
</gene>
<feature type="domain" description="GS catalytic" evidence="2">
    <location>
        <begin position="1"/>
        <end position="47"/>
    </location>
</feature>
<evidence type="ECO:0000256" key="1">
    <source>
        <dbReference type="SAM" id="MobiDB-lite"/>
    </source>
</evidence>
<dbReference type="AlphaFoldDB" id="X1QUB6"/>
<dbReference type="Gene3D" id="3.30.590.10">
    <property type="entry name" value="Glutamine synthetase/guanido kinase, catalytic domain"/>
    <property type="match status" value="1"/>
</dbReference>
<dbReference type="SUPFAM" id="SSF55931">
    <property type="entry name" value="Glutamine synthetase/guanido kinase"/>
    <property type="match status" value="1"/>
</dbReference>
<organism evidence="3">
    <name type="scientific">marine sediment metagenome</name>
    <dbReference type="NCBI Taxonomy" id="412755"/>
    <lineage>
        <taxon>unclassified sequences</taxon>
        <taxon>metagenomes</taxon>
        <taxon>ecological metagenomes</taxon>
    </lineage>
</organism>
<reference evidence="3" key="1">
    <citation type="journal article" date="2014" name="Front. Microbiol.">
        <title>High frequency of phylogenetically diverse reductive dehalogenase-homologous genes in deep subseafloor sedimentary metagenomes.</title>
        <authorList>
            <person name="Kawai M."/>
            <person name="Futagami T."/>
            <person name="Toyoda A."/>
            <person name="Takaki Y."/>
            <person name="Nishi S."/>
            <person name="Hori S."/>
            <person name="Arai W."/>
            <person name="Tsubouchi T."/>
            <person name="Morono Y."/>
            <person name="Uchiyama I."/>
            <person name="Ito T."/>
            <person name="Fujiyama A."/>
            <person name="Inagaki F."/>
            <person name="Takami H."/>
        </authorList>
    </citation>
    <scope>NUCLEOTIDE SEQUENCE</scope>
    <source>
        <strain evidence="3">Expedition CK06-06</strain>
    </source>
</reference>
<evidence type="ECO:0000313" key="3">
    <source>
        <dbReference type="EMBL" id="GAI71863.1"/>
    </source>
</evidence>
<accession>X1QUB6</accession>
<feature type="region of interest" description="Disordered" evidence="1">
    <location>
        <begin position="44"/>
        <end position="64"/>
    </location>
</feature>
<dbReference type="Pfam" id="PF00120">
    <property type="entry name" value="Gln-synt_C"/>
    <property type="match status" value="1"/>
</dbReference>
<sequence>GITQLPMSLEEALDNIEESPFVRDILGPDILDIYVEAKRRECAGHKEAKKAGDGQERQWVRSSF</sequence>
<dbReference type="GO" id="GO:0004356">
    <property type="term" value="F:glutamine synthetase activity"/>
    <property type="evidence" value="ECO:0007669"/>
    <property type="project" value="InterPro"/>
</dbReference>
<dbReference type="InterPro" id="IPR014746">
    <property type="entry name" value="Gln_synth/guanido_kin_cat_dom"/>
</dbReference>
<comment type="caution">
    <text evidence="3">The sequence shown here is derived from an EMBL/GenBank/DDBJ whole genome shotgun (WGS) entry which is preliminary data.</text>
</comment>